<sequence>MARRRGRGARFRIVGLEQLRDRLAELEPELMEASKRAVEASAEAVQEDTRQNVRVKSGNLRDKVAVHYSSNHLKAQVGWKDRDDWYAAAQEFGTKSIPAHPALGPALEAERARFEERLRAEVERILR</sequence>
<dbReference type="NCBIfam" id="TIGR01725">
    <property type="entry name" value="phge_HK97_gp10"/>
    <property type="match status" value="1"/>
</dbReference>
<dbReference type="EMBL" id="JACCCF010000001">
    <property type="protein sequence ID" value="NYE40688.1"/>
    <property type="molecule type" value="Genomic_DNA"/>
</dbReference>
<evidence type="ECO:0000313" key="1">
    <source>
        <dbReference type="EMBL" id="GFM96991.1"/>
    </source>
</evidence>
<comment type="caution">
    <text evidence="1">The sequence shown here is derived from an EMBL/GenBank/DDBJ whole genome shotgun (WGS) entry which is preliminary data.</text>
</comment>
<dbReference type="Proteomes" id="UP000498980">
    <property type="component" value="Unassembled WGS sequence"/>
</dbReference>
<name>A0A7J0C3E9_9ACTN</name>
<evidence type="ECO:0000313" key="3">
    <source>
        <dbReference type="Proteomes" id="UP000498980"/>
    </source>
</evidence>
<dbReference type="InterPro" id="IPR010064">
    <property type="entry name" value="HK97-gp10_tail"/>
</dbReference>
<gene>
    <name evidence="2" type="ORF">HEB29_001699</name>
    <name evidence="1" type="ORF">Sfulv_18020</name>
</gene>
<dbReference type="Proteomes" id="UP000530403">
    <property type="component" value="Unassembled WGS sequence"/>
</dbReference>
<evidence type="ECO:0000313" key="4">
    <source>
        <dbReference type="Proteomes" id="UP000530403"/>
    </source>
</evidence>
<accession>A0A7J0C3E9</accession>
<dbReference type="Pfam" id="PF04883">
    <property type="entry name" value="HK97-gp10_like"/>
    <property type="match status" value="1"/>
</dbReference>
<evidence type="ECO:0000313" key="2">
    <source>
        <dbReference type="EMBL" id="NYE40688.1"/>
    </source>
</evidence>
<keyword evidence="3" id="KW-1185">Reference proteome</keyword>
<reference evidence="1 3" key="1">
    <citation type="submission" date="2020-05" db="EMBL/GenBank/DDBJ databases">
        <title>Whole genome shotgun sequence of Streptomyces fulvorobeus NBRC 15897.</title>
        <authorList>
            <person name="Komaki H."/>
            <person name="Tamura T."/>
        </authorList>
    </citation>
    <scope>NUCLEOTIDE SEQUENCE [LARGE SCALE GENOMIC DNA]</scope>
    <source>
        <strain evidence="1 3">NBRC 15897</strain>
    </source>
</reference>
<proteinExistence type="predicted"/>
<dbReference type="RefSeq" id="WP_173313122.1">
    <property type="nucleotide sequence ID" value="NZ_BAAAUE010000007.1"/>
</dbReference>
<organism evidence="1 3">
    <name type="scientific">Streptomyces fulvorobeus</name>
    <dbReference type="NCBI Taxonomy" id="284028"/>
    <lineage>
        <taxon>Bacteria</taxon>
        <taxon>Bacillati</taxon>
        <taxon>Actinomycetota</taxon>
        <taxon>Actinomycetes</taxon>
        <taxon>Kitasatosporales</taxon>
        <taxon>Streptomycetaceae</taxon>
        <taxon>Streptomyces</taxon>
    </lineage>
</organism>
<dbReference type="AlphaFoldDB" id="A0A7J0C3E9"/>
<protein>
    <submittedName>
        <fullName evidence="2">HK97 gp10 family phage protein</fullName>
    </submittedName>
</protein>
<reference evidence="2 4" key="2">
    <citation type="submission" date="2020-07" db="EMBL/GenBank/DDBJ databases">
        <title>Sequencing the genomes of 1000 actinobacteria strains.</title>
        <authorList>
            <person name="Klenk H.-P."/>
        </authorList>
    </citation>
    <scope>NUCLEOTIDE SEQUENCE [LARGE SCALE GENOMIC DNA]</scope>
    <source>
        <strain evidence="2 4">DSM 41455</strain>
    </source>
</reference>
<dbReference type="EMBL" id="BLWC01000001">
    <property type="protein sequence ID" value="GFM96991.1"/>
    <property type="molecule type" value="Genomic_DNA"/>
</dbReference>